<proteinExistence type="predicted"/>
<keyword evidence="3" id="KW-1185">Reference proteome</keyword>
<keyword evidence="1" id="KW-0472">Membrane</keyword>
<evidence type="ECO:0000256" key="1">
    <source>
        <dbReference type="SAM" id="Phobius"/>
    </source>
</evidence>
<evidence type="ECO:0000313" key="2">
    <source>
        <dbReference type="EMBL" id="TCT15443.1"/>
    </source>
</evidence>
<keyword evidence="1" id="KW-1133">Transmembrane helix</keyword>
<accession>A0A4R3MMC2</accession>
<feature type="transmembrane region" description="Helical" evidence="1">
    <location>
        <begin position="145"/>
        <end position="165"/>
    </location>
</feature>
<dbReference type="EMBL" id="SMAL01000003">
    <property type="protein sequence ID" value="TCT15443.1"/>
    <property type="molecule type" value="Genomic_DNA"/>
</dbReference>
<sequence length="177" mass="19655">MNQKIIALTYSAITVSILFVGGFVLYSLSSALAIPGNRFVLLAPFLSFVFYFPLAKIRKFGLLTKINVVFALVLSYISIFMGLAIISSGLLTDLTGFVLFKKLNKEYTIVITSSIYPVYATLTSFYVTTYLTAGSNMFGYISYKVLIILLFIIYFLGLLGSLAAYKLKSRVFSSQNK</sequence>
<evidence type="ECO:0000313" key="3">
    <source>
        <dbReference type="Proteomes" id="UP000294902"/>
    </source>
</evidence>
<dbReference type="AlphaFoldDB" id="A0A4R3MMC2"/>
<name>A0A4R3MMC2_9FIRM</name>
<feature type="transmembrane region" description="Helical" evidence="1">
    <location>
        <begin position="107"/>
        <end position="133"/>
    </location>
</feature>
<protein>
    <submittedName>
        <fullName evidence="2">Energy-coupling factor transport system substrate-specific component</fullName>
    </submittedName>
</protein>
<dbReference type="RefSeq" id="WP_132251146.1">
    <property type="nucleotide sequence ID" value="NZ_SMAL01000003.1"/>
</dbReference>
<keyword evidence="1" id="KW-0812">Transmembrane</keyword>
<dbReference type="Proteomes" id="UP000294902">
    <property type="component" value="Unassembled WGS sequence"/>
</dbReference>
<organism evidence="2 3">
    <name type="scientific">Natranaerovirga pectinivora</name>
    <dbReference type="NCBI Taxonomy" id="682400"/>
    <lineage>
        <taxon>Bacteria</taxon>
        <taxon>Bacillati</taxon>
        <taxon>Bacillota</taxon>
        <taxon>Clostridia</taxon>
        <taxon>Lachnospirales</taxon>
        <taxon>Natranaerovirgaceae</taxon>
        <taxon>Natranaerovirga</taxon>
    </lineage>
</organism>
<dbReference type="OrthoDB" id="1953360at2"/>
<feature type="transmembrane region" description="Helical" evidence="1">
    <location>
        <begin position="34"/>
        <end position="54"/>
    </location>
</feature>
<gene>
    <name evidence="2" type="ORF">EDC18_103148</name>
</gene>
<reference evidence="2 3" key="1">
    <citation type="submission" date="2019-03" db="EMBL/GenBank/DDBJ databases">
        <title>Genomic Encyclopedia of Type Strains, Phase IV (KMG-IV): sequencing the most valuable type-strain genomes for metagenomic binning, comparative biology and taxonomic classification.</title>
        <authorList>
            <person name="Goeker M."/>
        </authorList>
    </citation>
    <scope>NUCLEOTIDE SEQUENCE [LARGE SCALE GENOMIC DNA]</scope>
    <source>
        <strain evidence="2 3">DSM 24629</strain>
    </source>
</reference>
<feature type="transmembrane region" description="Helical" evidence="1">
    <location>
        <begin position="66"/>
        <end position="87"/>
    </location>
</feature>
<feature type="transmembrane region" description="Helical" evidence="1">
    <location>
        <begin position="7"/>
        <end position="28"/>
    </location>
</feature>
<comment type="caution">
    <text evidence="2">The sequence shown here is derived from an EMBL/GenBank/DDBJ whole genome shotgun (WGS) entry which is preliminary data.</text>
</comment>